<dbReference type="AlphaFoldDB" id="A0AAD1XWN0"/>
<reference evidence="2" key="1">
    <citation type="submission" date="2023-07" db="EMBL/GenBank/DDBJ databases">
        <authorList>
            <consortium name="AG Swart"/>
            <person name="Singh M."/>
            <person name="Singh A."/>
            <person name="Seah K."/>
            <person name="Emmerich C."/>
        </authorList>
    </citation>
    <scope>NUCLEOTIDE SEQUENCE</scope>
    <source>
        <strain evidence="2">DP1</strain>
    </source>
</reference>
<organism evidence="2 3">
    <name type="scientific">Euplotes crassus</name>
    <dbReference type="NCBI Taxonomy" id="5936"/>
    <lineage>
        <taxon>Eukaryota</taxon>
        <taxon>Sar</taxon>
        <taxon>Alveolata</taxon>
        <taxon>Ciliophora</taxon>
        <taxon>Intramacronucleata</taxon>
        <taxon>Spirotrichea</taxon>
        <taxon>Hypotrichia</taxon>
        <taxon>Euplotida</taxon>
        <taxon>Euplotidae</taxon>
        <taxon>Moneuplotes</taxon>
    </lineage>
</organism>
<name>A0AAD1XWN0_EUPCR</name>
<keyword evidence="3" id="KW-1185">Reference proteome</keyword>
<feature type="compositionally biased region" description="Polar residues" evidence="1">
    <location>
        <begin position="33"/>
        <end position="48"/>
    </location>
</feature>
<protein>
    <submittedName>
        <fullName evidence="2">Uncharacterized protein</fullName>
    </submittedName>
</protein>
<feature type="region of interest" description="Disordered" evidence="1">
    <location>
        <begin position="1"/>
        <end position="51"/>
    </location>
</feature>
<proteinExistence type="predicted"/>
<dbReference type="Proteomes" id="UP001295684">
    <property type="component" value="Unassembled WGS sequence"/>
</dbReference>
<accession>A0AAD1XWN0</accession>
<gene>
    <name evidence="2" type="ORF">ECRASSUSDP1_LOCUS21670</name>
</gene>
<evidence type="ECO:0000313" key="2">
    <source>
        <dbReference type="EMBL" id="CAI2380238.1"/>
    </source>
</evidence>
<comment type="caution">
    <text evidence="2">The sequence shown here is derived from an EMBL/GenBank/DDBJ whole genome shotgun (WGS) entry which is preliminary data.</text>
</comment>
<evidence type="ECO:0000313" key="3">
    <source>
        <dbReference type="Proteomes" id="UP001295684"/>
    </source>
</evidence>
<dbReference type="EMBL" id="CAMPGE010022179">
    <property type="protein sequence ID" value="CAI2380238.1"/>
    <property type="molecule type" value="Genomic_DNA"/>
</dbReference>
<sequence length="191" mass="22037">MESKEVARSSKDVRPQGAHSMQSNYMNIYYNKSGRNSESKNQAPQNSGVKYDKLKQKKINHSKGFCSTKAGSCASVPNNTMLLNDASHSRRTQLSGMVDTPHLNTFKMEEDSRANEFIDYQNPYMFLEFPHKPAREQYDDHKALYPGLDELEEGITRKIELNKRLKGLKLKIWFQDMDKKLADRISPQKET</sequence>
<feature type="compositionally biased region" description="Basic and acidic residues" evidence="1">
    <location>
        <begin position="1"/>
        <end position="14"/>
    </location>
</feature>
<evidence type="ECO:0000256" key="1">
    <source>
        <dbReference type="SAM" id="MobiDB-lite"/>
    </source>
</evidence>